<dbReference type="AlphaFoldDB" id="A0A9Q4PVY1"/>
<protein>
    <submittedName>
        <fullName evidence="2">PRC-barrel domain-containing protein</fullName>
    </submittedName>
</protein>
<evidence type="ECO:0000259" key="1">
    <source>
        <dbReference type="Pfam" id="PF05239"/>
    </source>
</evidence>
<keyword evidence="3" id="KW-1185">Reference proteome</keyword>
<accession>A0A9Q4PVY1</accession>
<dbReference type="PANTHER" id="PTHR38137:SF1">
    <property type="entry name" value="PRC-BARREL DOMAIN-CONTAINING PROTEIN"/>
    <property type="match status" value="1"/>
</dbReference>
<dbReference type="Pfam" id="PF05239">
    <property type="entry name" value="PRC"/>
    <property type="match status" value="1"/>
</dbReference>
<dbReference type="EMBL" id="JAKELO010000002">
    <property type="protein sequence ID" value="MDE4908064.1"/>
    <property type="molecule type" value="Genomic_DNA"/>
</dbReference>
<dbReference type="PANTHER" id="PTHR38137">
    <property type="entry name" value="PRC-BARREL DOMAIN PROTEIN"/>
    <property type="match status" value="1"/>
</dbReference>
<evidence type="ECO:0000313" key="2">
    <source>
        <dbReference type="EMBL" id="MDE4908064.1"/>
    </source>
</evidence>
<proteinExistence type="predicted"/>
<comment type="caution">
    <text evidence="2">The sequence shown here is derived from an EMBL/GenBank/DDBJ whole genome shotgun (WGS) entry which is preliminary data.</text>
</comment>
<gene>
    <name evidence="2" type="ORF">L0665_05500</name>
</gene>
<feature type="domain" description="PRC-barrel" evidence="1">
    <location>
        <begin position="4"/>
        <end position="75"/>
    </location>
</feature>
<name>A0A9Q4PVY1_9EURY</name>
<dbReference type="InterPro" id="IPR011033">
    <property type="entry name" value="PRC_barrel-like_sf"/>
</dbReference>
<evidence type="ECO:0000313" key="3">
    <source>
        <dbReference type="Proteomes" id="UP001143747"/>
    </source>
</evidence>
<dbReference type="InterPro" id="IPR027275">
    <property type="entry name" value="PRC-brl_dom"/>
</dbReference>
<dbReference type="SUPFAM" id="SSF50346">
    <property type="entry name" value="PRC-barrel domain"/>
    <property type="match status" value="1"/>
</dbReference>
<dbReference type="Gene3D" id="2.30.30.240">
    <property type="entry name" value="PRC-barrel domain"/>
    <property type="match status" value="1"/>
</dbReference>
<reference evidence="2" key="1">
    <citation type="submission" date="2022-01" db="EMBL/GenBank/DDBJ databases">
        <title>Draft genome of Methanogenium marinum DSM 15558.</title>
        <authorList>
            <person name="Chen S.-C."/>
            <person name="You Y.-T."/>
        </authorList>
    </citation>
    <scope>NUCLEOTIDE SEQUENCE</scope>
    <source>
        <strain evidence="2">DSM 15558</strain>
    </source>
</reference>
<dbReference type="Proteomes" id="UP001143747">
    <property type="component" value="Unassembled WGS sequence"/>
</dbReference>
<sequence>MKSAITELFGMKVYTENAVYVGDVDDVIINVDTKKMESLALGNVNREVLELTNFKGVKIPYRIIRAVGDIVIIRHLAGMTRSETIED</sequence>
<organism evidence="2 3">
    <name type="scientific">Methanogenium marinum</name>
    <dbReference type="NCBI Taxonomy" id="348610"/>
    <lineage>
        <taxon>Archaea</taxon>
        <taxon>Methanobacteriati</taxon>
        <taxon>Methanobacteriota</taxon>
        <taxon>Stenosarchaea group</taxon>
        <taxon>Methanomicrobia</taxon>
        <taxon>Methanomicrobiales</taxon>
        <taxon>Methanomicrobiaceae</taxon>
        <taxon>Methanogenium</taxon>
    </lineage>
</organism>